<dbReference type="Proteomes" id="UP000439903">
    <property type="component" value="Unassembled WGS sequence"/>
</dbReference>
<dbReference type="AlphaFoldDB" id="A0A8H4EUZ4"/>
<evidence type="ECO:0000313" key="2">
    <source>
        <dbReference type="Proteomes" id="UP000439903"/>
    </source>
</evidence>
<accession>A0A8H4EUZ4</accession>
<sequence>MSIEDLGNELCIQIFQQFFIENPEPLTYFQKKTISKRVTEIEYKINNIGTTRTRKVQKQVEAFQGFNVIRVVEEEYRLQITKEELATALLYCALAKQENLTNF</sequence>
<proteinExistence type="predicted"/>
<evidence type="ECO:0000313" key="1">
    <source>
        <dbReference type="EMBL" id="KAF0558439.1"/>
    </source>
</evidence>
<dbReference type="EMBL" id="WTPW01000021">
    <property type="protein sequence ID" value="KAF0558439.1"/>
    <property type="molecule type" value="Genomic_DNA"/>
</dbReference>
<keyword evidence="2" id="KW-1185">Reference proteome</keyword>
<organism evidence="1 2">
    <name type="scientific">Gigaspora margarita</name>
    <dbReference type="NCBI Taxonomy" id="4874"/>
    <lineage>
        <taxon>Eukaryota</taxon>
        <taxon>Fungi</taxon>
        <taxon>Fungi incertae sedis</taxon>
        <taxon>Mucoromycota</taxon>
        <taxon>Glomeromycotina</taxon>
        <taxon>Glomeromycetes</taxon>
        <taxon>Diversisporales</taxon>
        <taxon>Gigasporaceae</taxon>
        <taxon>Gigaspora</taxon>
    </lineage>
</organism>
<comment type="caution">
    <text evidence="1">The sequence shown here is derived from an EMBL/GenBank/DDBJ whole genome shotgun (WGS) entry which is preliminary data.</text>
</comment>
<name>A0A8H4EUZ4_GIGMA</name>
<reference evidence="1 2" key="1">
    <citation type="journal article" date="2019" name="Environ. Microbiol.">
        <title>At the nexus of three kingdoms: the genome of the mycorrhizal fungus Gigaspora margarita provides insights into plant, endobacterial and fungal interactions.</title>
        <authorList>
            <person name="Venice F."/>
            <person name="Ghignone S."/>
            <person name="Salvioli di Fossalunga A."/>
            <person name="Amselem J."/>
            <person name="Novero M."/>
            <person name="Xianan X."/>
            <person name="Sedzielewska Toro K."/>
            <person name="Morin E."/>
            <person name="Lipzen A."/>
            <person name="Grigoriev I.V."/>
            <person name="Henrissat B."/>
            <person name="Martin F.M."/>
            <person name="Bonfante P."/>
        </authorList>
    </citation>
    <scope>NUCLEOTIDE SEQUENCE [LARGE SCALE GENOMIC DNA]</scope>
    <source>
        <strain evidence="1 2">BEG34</strain>
    </source>
</reference>
<protein>
    <submittedName>
        <fullName evidence="1">Uncharacterized protein</fullName>
    </submittedName>
</protein>
<gene>
    <name evidence="1" type="ORF">F8M41_009330</name>
</gene>